<name>A0A6M1TAQ5_9BACT</name>
<accession>A0A6M1TAQ5</accession>
<keyword evidence="1" id="KW-0175">Coiled coil</keyword>
<keyword evidence="2" id="KW-1133">Transmembrane helix</keyword>
<gene>
    <name evidence="3" type="ORF">G3569_14185</name>
</gene>
<comment type="caution">
    <text evidence="3">The sequence shown here is derived from an EMBL/GenBank/DDBJ whole genome shotgun (WGS) entry which is preliminary data.</text>
</comment>
<feature type="transmembrane region" description="Helical" evidence="2">
    <location>
        <begin position="174"/>
        <end position="195"/>
    </location>
</feature>
<keyword evidence="2" id="KW-0472">Membrane</keyword>
<dbReference type="EMBL" id="JAALLS010000020">
    <property type="protein sequence ID" value="NGP89503.1"/>
    <property type="molecule type" value="Genomic_DNA"/>
</dbReference>
<dbReference type="AlphaFoldDB" id="A0A6M1TAQ5"/>
<feature type="transmembrane region" description="Helical" evidence="2">
    <location>
        <begin position="348"/>
        <end position="369"/>
    </location>
</feature>
<protein>
    <submittedName>
        <fullName evidence="3">Uncharacterized protein</fullName>
    </submittedName>
</protein>
<reference evidence="3 4" key="1">
    <citation type="submission" date="2020-02" db="EMBL/GenBank/DDBJ databases">
        <title>Aliifodinibius halophilus 2W32, complete genome.</title>
        <authorList>
            <person name="Li Y."/>
            <person name="Wu S."/>
        </authorList>
    </citation>
    <scope>NUCLEOTIDE SEQUENCE [LARGE SCALE GENOMIC DNA]</scope>
    <source>
        <strain evidence="3 4">2W32</strain>
    </source>
</reference>
<evidence type="ECO:0000313" key="3">
    <source>
        <dbReference type="EMBL" id="NGP89503.1"/>
    </source>
</evidence>
<evidence type="ECO:0000256" key="2">
    <source>
        <dbReference type="SAM" id="Phobius"/>
    </source>
</evidence>
<keyword evidence="4" id="KW-1185">Reference proteome</keyword>
<keyword evidence="2" id="KW-0812">Transmembrane</keyword>
<sequence>MFGIEALNIVIGLIFVYLLFSLFVSIINEIITSLLQIRGTELKGIIQNMVSSELVDKIYEHPKIKTFLHRTGKVNFGTETFAHKEHHGVLPDEIPPEDFTKALIQTIRNEKEKGQSISEYLKSLNTNSSVGLNYLSSLAEEVDEDLDKFEKEVQDWYNKVMGYASDWYKRKLRWVLIALGFAVALAFNVDSIAIFKTLADNPEARQALVVQAEGFVNDYENEDGQIVLKASDDSVLTISRKTMLSETVDDLRRSFIPVIDSLHGKRLRNEIRTALFPEDTATSKFKTALDDSLKRIAQDSLKAQYPQVVAVDSAYNRLITLKEQQIEQAMSTLGIGWDLKKPWWGLKWYSIIGWMITALAISMGAPFWFDILKKVVNIKTEIKKQKTG</sequence>
<evidence type="ECO:0000256" key="1">
    <source>
        <dbReference type="SAM" id="Coils"/>
    </source>
</evidence>
<feature type="transmembrane region" description="Helical" evidence="2">
    <location>
        <begin position="6"/>
        <end position="28"/>
    </location>
</feature>
<organism evidence="3 4">
    <name type="scientific">Fodinibius halophilus</name>
    <dbReference type="NCBI Taxonomy" id="1736908"/>
    <lineage>
        <taxon>Bacteria</taxon>
        <taxon>Pseudomonadati</taxon>
        <taxon>Balneolota</taxon>
        <taxon>Balneolia</taxon>
        <taxon>Balneolales</taxon>
        <taxon>Balneolaceae</taxon>
        <taxon>Fodinibius</taxon>
    </lineage>
</organism>
<evidence type="ECO:0000313" key="4">
    <source>
        <dbReference type="Proteomes" id="UP000479132"/>
    </source>
</evidence>
<feature type="coiled-coil region" evidence="1">
    <location>
        <begin position="132"/>
        <end position="159"/>
    </location>
</feature>
<dbReference type="RefSeq" id="WP_165270304.1">
    <property type="nucleotide sequence ID" value="NZ_JAALLS010000020.1"/>
</dbReference>
<dbReference type="Proteomes" id="UP000479132">
    <property type="component" value="Unassembled WGS sequence"/>
</dbReference>
<proteinExistence type="predicted"/>